<dbReference type="GO" id="GO:0006888">
    <property type="term" value="P:endoplasmic reticulum to Golgi vesicle-mediated transport"/>
    <property type="evidence" value="ECO:0007669"/>
    <property type="project" value="TreeGrafter"/>
</dbReference>
<dbReference type="Proteomes" id="UP001305647">
    <property type="component" value="Unassembled WGS sequence"/>
</dbReference>
<dbReference type="Pfam" id="PF03388">
    <property type="entry name" value="Lectin_leg-like"/>
    <property type="match status" value="1"/>
</dbReference>
<sequence>MRLPSSFALLVAGLAQTQAQYLINELSFGHSGRLSPEGSQSIPNFSLQGRPNIPELLSNKVILTPVAPGNQRGAVWADKSLQNQNWIADVDFRANGPERGGGNLNIWLVRDGAHIIGSDSVYTAGRFEGLALVIDQHSGSGGMLRGFLNDGTTDYKNQPNVDGLAFGHCSFSYRNLGRPTQIKLRHTETKFSVEVGGRPCFESTKISIPSGYNLGITAASAENPDSFEIFKLAVLTGENSHEYANTYNAQQQGSNNNQGSNAQPKRPRLNTGRSGQVQVEDPYDNVIPDQEADKIESSKAQFADLHNRIQSVNHHLSTIFRSIAQNQGVDEQRHAEMSAMIGELKGVLWRLEKLDVFEQRMRDIETEMRSMRQEVAGRLKESETAIKYHVNDKHETLSDHVRTHAKSGHAKLIWVVIGSQCLLLGAFVYYKRRKATPKKYL</sequence>
<keyword evidence="3 8" id="KW-0732">Signal</keyword>
<comment type="subcellular location">
    <subcellularLocation>
        <location evidence="1">Membrane</location>
        <topology evidence="1">Single-pass type I membrane protein</topology>
    </subcellularLocation>
</comment>
<dbReference type="EMBL" id="MU863624">
    <property type="protein sequence ID" value="KAK4106488.1"/>
    <property type="molecule type" value="Genomic_DNA"/>
</dbReference>
<feature type="transmembrane region" description="Helical" evidence="7">
    <location>
        <begin position="412"/>
        <end position="430"/>
    </location>
</feature>
<dbReference type="InterPro" id="IPR035661">
    <property type="entry name" value="EMP46/EMP47_N"/>
</dbReference>
<name>A0AAN6QAB3_9PEZI</name>
<dbReference type="AlphaFoldDB" id="A0AAN6QAB3"/>
<dbReference type="GO" id="GO:0005793">
    <property type="term" value="C:endoplasmic reticulum-Golgi intermediate compartment"/>
    <property type="evidence" value="ECO:0007669"/>
    <property type="project" value="TreeGrafter"/>
</dbReference>
<dbReference type="PROSITE" id="PS51328">
    <property type="entry name" value="L_LECTIN_LIKE"/>
    <property type="match status" value="1"/>
</dbReference>
<dbReference type="InterPro" id="IPR051136">
    <property type="entry name" value="Intracellular_Lectin-GPT"/>
</dbReference>
<dbReference type="SUPFAM" id="SSF49899">
    <property type="entry name" value="Concanavalin A-like lectins/glucanases"/>
    <property type="match status" value="1"/>
</dbReference>
<keyword evidence="11" id="KW-1185">Reference proteome</keyword>
<feature type="signal peptide" evidence="8">
    <location>
        <begin position="1"/>
        <end position="19"/>
    </location>
</feature>
<evidence type="ECO:0000256" key="2">
    <source>
        <dbReference type="ARBA" id="ARBA00022692"/>
    </source>
</evidence>
<feature type="compositionally biased region" description="Low complexity" evidence="6">
    <location>
        <begin position="250"/>
        <end position="263"/>
    </location>
</feature>
<feature type="region of interest" description="Disordered" evidence="6">
    <location>
        <begin position="250"/>
        <end position="284"/>
    </location>
</feature>
<evidence type="ECO:0000256" key="6">
    <source>
        <dbReference type="SAM" id="MobiDB-lite"/>
    </source>
</evidence>
<keyword evidence="4 7" id="KW-1133">Transmembrane helix</keyword>
<evidence type="ECO:0000313" key="10">
    <source>
        <dbReference type="EMBL" id="KAK4106488.1"/>
    </source>
</evidence>
<dbReference type="Gene3D" id="2.60.120.200">
    <property type="match status" value="1"/>
</dbReference>
<evidence type="ECO:0000256" key="7">
    <source>
        <dbReference type="SAM" id="Phobius"/>
    </source>
</evidence>
<dbReference type="PANTHER" id="PTHR12223:SF28">
    <property type="entry name" value="LECTIN, MANNOSE BINDING 1 LIKE"/>
    <property type="match status" value="1"/>
</dbReference>
<reference evidence="10" key="2">
    <citation type="submission" date="2023-05" db="EMBL/GenBank/DDBJ databases">
        <authorList>
            <consortium name="Lawrence Berkeley National Laboratory"/>
            <person name="Steindorff A."/>
            <person name="Hensen N."/>
            <person name="Bonometti L."/>
            <person name="Westerberg I."/>
            <person name="Brannstrom I.O."/>
            <person name="Guillou S."/>
            <person name="Cros-Aarteil S."/>
            <person name="Calhoun S."/>
            <person name="Haridas S."/>
            <person name="Kuo A."/>
            <person name="Mondo S."/>
            <person name="Pangilinan J."/>
            <person name="Riley R."/>
            <person name="Labutti K."/>
            <person name="Andreopoulos B."/>
            <person name="Lipzen A."/>
            <person name="Chen C."/>
            <person name="Yanf M."/>
            <person name="Daum C."/>
            <person name="Ng V."/>
            <person name="Clum A."/>
            <person name="Ohm R."/>
            <person name="Martin F."/>
            <person name="Silar P."/>
            <person name="Natvig D."/>
            <person name="Lalanne C."/>
            <person name="Gautier V."/>
            <person name="Ament-Velasquez S.L."/>
            <person name="Kruys A."/>
            <person name="Hutchinson M.I."/>
            <person name="Powell A.J."/>
            <person name="Barry K."/>
            <person name="Miller A.N."/>
            <person name="Grigoriev I.V."/>
            <person name="Debuchy R."/>
            <person name="Gladieux P."/>
            <person name="Thoren M.H."/>
            <person name="Johannesson H."/>
        </authorList>
    </citation>
    <scope>NUCLEOTIDE SEQUENCE</scope>
    <source>
        <strain evidence="10">CBS 757.83</strain>
    </source>
</reference>
<evidence type="ECO:0000256" key="4">
    <source>
        <dbReference type="ARBA" id="ARBA00022989"/>
    </source>
</evidence>
<keyword evidence="5 7" id="KW-0472">Membrane</keyword>
<evidence type="ECO:0000256" key="3">
    <source>
        <dbReference type="ARBA" id="ARBA00022729"/>
    </source>
</evidence>
<dbReference type="InterPro" id="IPR005052">
    <property type="entry name" value="Lectin_leg"/>
</dbReference>
<gene>
    <name evidence="10" type="ORF">N658DRAFT_415104</name>
</gene>
<evidence type="ECO:0000259" key="9">
    <source>
        <dbReference type="PROSITE" id="PS51328"/>
    </source>
</evidence>
<evidence type="ECO:0000256" key="8">
    <source>
        <dbReference type="SAM" id="SignalP"/>
    </source>
</evidence>
<protein>
    <submittedName>
        <fullName evidence="10">Concanavalin A-like lectin/glucanase</fullName>
    </submittedName>
</protein>
<accession>A0AAN6QAB3</accession>
<evidence type="ECO:0000256" key="1">
    <source>
        <dbReference type="ARBA" id="ARBA00004479"/>
    </source>
</evidence>
<dbReference type="GO" id="GO:0000139">
    <property type="term" value="C:Golgi membrane"/>
    <property type="evidence" value="ECO:0007669"/>
    <property type="project" value="TreeGrafter"/>
</dbReference>
<comment type="caution">
    <text evidence="10">The sequence shown here is derived from an EMBL/GenBank/DDBJ whole genome shotgun (WGS) entry which is preliminary data.</text>
</comment>
<evidence type="ECO:0000256" key="5">
    <source>
        <dbReference type="ARBA" id="ARBA00023136"/>
    </source>
</evidence>
<evidence type="ECO:0000313" key="11">
    <source>
        <dbReference type="Proteomes" id="UP001305647"/>
    </source>
</evidence>
<feature type="chain" id="PRO_5042904679" evidence="8">
    <location>
        <begin position="20"/>
        <end position="441"/>
    </location>
</feature>
<organism evidence="10 11">
    <name type="scientific">Parathielavia hyrcaniae</name>
    <dbReference type="NCBI Taxonomy" id="113614"/>
    <lineage>
        <taxon>Eukaryota</taxon>
        <taxon>Fungi</taxon>
        <taxon>Dikarya</taxon>
        <taxon>Ascomycota</taxon>
        <taxon>Pezizomycotina</taxon>
        <taxon>Sordariomycetes</taxon>
        <taxon>Sordariomycetidae</taxon>
        <taxon>Sordariales</taxon>
        <taxon>Chaetomiaceae</taxon>
        <taxon>Parathielavia</taxon>
    </lineage>
</organism>
<keyword evidence="2 7" id="KW-0812">Transmembrane</keyword>
<dbReference type="InterPro" id="IPR013320">
    <property type="entry name" value="ConA-like_dom_sf"/>
</dbReference>
<dbReference type="PANTHER" id="PTHR12223">
    <property type="entry name" value="VESICULAR MANNOSE-BINDING LECTIN"/>
    <property type="match status" value="1"/>
</dbReference>
<dbReference type="CDD" id="cd06903">
    <property type="entry name" value="lectin_EMP46_EMP47"/>
    <property type="match status" value="1"/>
</dbReference>
<feature type="domain" description="L-type lectin-like" evidence="9">
    <location>
        <begin position="25"/>
        <end position="237"/>
    </location>
</feature>
<reference evidence="10" key="1">
    <citation type="journal article" date="2023" name="Mol. Phylogenet. Evol.">
        <title>Genome-scale phylogeny and comparative genomics of the fungal order Sordariales.</title>
        <authorList>
            <person name="Hensen N."/>
            <person name="Bonometti L."/>
            <person name="Westerberg I."/>
            <person name="Brannstrom I.O."/>
            <person name="Guillou S."/>
            <person name="Cros-Aarteil S."/>
            <person name="Calhoun S."/>
            <person name="Haridas S."/>
            <person name="Kuo A."/>
            <person name="Mondo S."/>
            <person name="Pangilinan J."/>
            <person name="Riley R."/>
            <person name="LaButti K."/>
            <person name="Andreopoulos B."/>
            <person name="Lipzen A."/>
            <person name="Chen C."/>
            <person name="Yan M."/>
            <person name="Daum C."/>
            <person name="Ng V."/>
            <person name="Clum A."/>
            <person name="Steindorff A."/>
            <person name="Ohm R.A."/>
            <person name="Martin F."/>
            <person name="Silar P."/>
            <person name="Natvig D.O."/>
            <person name="Lalanne C."/>
            <person name="Gautier V."/>
            <person name="Ament-Velasquez S.L."/>
            <person name="Kruys A."/>
            <person name="Hutchinson M.I."/>
            <person name="Powell A.J."/>
            <person name="Barry K."/>
            <person name="Miller A.N."/>
            <person name="Grigoriev I.V."/>
            <person name="Debuchy R."/>
            <person name="Gladieux P."/>
            <person name="Hiltunen Thoren M."/>
            <person name="Johannesson H."/>
        </authorList>
    </citation>
    <scope>NUCLEOTIDE SEQUENCE</scope>
    <source>
        <strain evidence="10">CBS 757.83</strain>
    </source>
</reference>
<dbReference type="GO" id="GO:0005537">
    <property type="term" value="F:D-mannose binding"/>
    <property type="evidence" value="ECO:0007669"/>
    <property type="project" value="TreeGrafter"/>
</dbReference>
<proteinExistence type="predicted"/>
<dbReference type="GO" id="GO:0030134">
    <property type="term" value="C:COPII-coated ER to Golgi transport vesicle"/>
    <property type="evidence" value="ECO:0007669"/>
    <property type="project" value="TreeGrafter"/>
</dbReference>
<dbReference type="GO" id="GO:0005789">
    <property type="term" value="C:endoplasmic reticulum membrane"/>
    <property type="evidence" value="ECO:0007669"/>
    <property type="project" value="TreeGrafter"/>
</dbReference>